<evidence type="ECO:0000256" key="3">
    <source>
        <dbReference type="ARBA" id="ARBA00022729"/>
    </source>
</evidence>
<dbReference type="InterPro" id="IPR050492">
    <property type="entry name" value="Bact_metal-bind_prot9"/>
</dbReference>
<keyword evidence="8" id="KW-1185">Reference proteome</keyword>
<sequence>MKLRTPTHIRKLALLACAFLIVLAGCGNGAQQGIVEGKVNVVTSFYPIYYMVGEIGGEHVNAINLIPAGVEPHDWTPKSRDLQNASKSQLLLVNGAGFEGWLDDFVKGLDSGSQVKTIEVSKGVALIEADGAHEESEEHAHEEGHGESHEEGHEENHDHDHGSTDPHTWVSPKSALVMAKNVKDALVQEDAAHQADYESNYDKLKSKLEAIDAKYEESLKNVKHRDIVVSHHAFGYLCRDYGLTQHAIMGITPDAEPRAQDLLRLSKLVQEKGLKYVFFEELVSDQLAKTLASEAKADILVLSPLEGMTKEQADAGDNYLTLMERNLQNLLLALQ</sequence>
<dbReference type="PANTHER" id="PTHR42953:SF3">
    <property type="entry name" value="HIGH-AFFINITY ZINC UPTAKE SYSTEM PROTEIN ZNUA"/>
    <property type="match status" value="1"/>
</dbReference>
<proteinExistence type="inferred from homology"/>
<dbReference type="Proteomes" id="UP001207626">
    <property type="component" value="Unassembled WGS sequence"/>
</dbReference>
<feature type="coiled-coil region" evidence="4">
    <location>
        <begin position="194"/>
        <end position="221"/>
    </location>
</feature>
<dbReference type="PANTHER" id="PTHR42953">
    <property type="entry name" value="HIGH-AFFINITY ZINC UPTAKE SYSTEM PROTEIN ZNUA-RELATED"/>
    <property type="match status" value="1"/>
</dbReference>
<keyword evidence="4" id="KW-0175">Coiled coil</keyword>
<evidence type="ECO:0000313" key="8">
    <source>
        <dbReference type="Proteomes" id="UP001207626"/>
    </source>
</evidence>
<dbReference type="InterPro" id="IPR006127">
    <property type="entry name" value="ZnuA-like"/>
</dbReference>
<dbReference type="Gene3D" id="3.40.50.1980">
    <property type="entry name" value="Nitrogenase molybdenum iron protein domain"/>
    <property type="match status" value="2"/>
</dbReference>
<evidence type="ECO:0000256" key="1">
    <source>
        <dbReference type="ARBA" id="ARBA00011028"/>
    </source>
</evidence>
<evidence type="ECO:0000313" key="7">
    <source>
        <dbReference type="EMBL" id="MCY9518782.1"/>
    </source>
</evidence>
<keyword evidence="2" id="KW-0813">Transport</keyword>
<protein>
    <submittedName>
        <fullName evidence="7">Zinc ABC transporter substrate-binding protein</fullName>
    </submittedName>
</protein>
<evidence type="ECO:0000256" key="6">
    <source>
        <dbReference type="SAM" id="SignalP"/>
    </source>
</evidence>
<evidence type="ECO:0000256" key="5">
    <source>
        <dbReference type="SAM" id="MobiDB-lite"/>
    </source>
</evidence>
<dbReference type="Pfam" id="PF01297">
    <property type="entry name" value="ZnuA"/>
    <property type="match status" value="1"/>
</dbReference>
<feature type="compositionally biased region" description="Basic and acidic residues" evidence="5">
    <location>
        <begin position="131"/>
        <end position="164"/>
    </location>
</feature>
<organism evidence="7 8">
    <name type="scientific">Paenibacillus apiarius</name>
    <dbReference type="NCBI Taxonomy" id="46240"/>
    <lineage>
        <taxon>Bacteria</taxon>
        <taxon>Bacillati</taxon>
        <taxon>Bacillota</taxon>
        <taxon>Bacilli</taxon>
        <taxon>Bacillales</taxon>
        <taxon>Paenibacillaceae</taxon>
        <taxon>Paenibacillus</taxon>
    </lineage>
</organism>
<feature type="chain" id="PRO_5045209665" evidence="6">
    <location>
        <begin position="25"/>
        <end position="335"/>
    </location>
</feature>
<evidence type="ECO:0000256" key="4">
    <source>
        <dbReference type="SAM" id="Coils"/>
    </source>
</evidence>
<dbReference type="SUPFAM" id="SSF53807">
    <property type="entry name" value="Helical backbone' metal receptor"/>
    <property type="match status" value="1"/>
</dbReference>
<comment type="caution">
    <text evidence="7">The sequence shown here is derived from an EMBL/GenBank/DDBJ whole genome shotgun (WGS) entry which is preliminary data.</text>
</comment>
<feature type="region of interest" description="Disordered" evidence="5">
    <location>
        <begin position="131"/>
        <end position="170"/>
    </location>
</feature>
<comment type="similarity">
    <text evidence="1">Belongs to the bacterial solute-binding protein 9 family.</text>
</comment>
<keyword evidence="3 6" id="KW-0732">Signal</keyword>
<evidence type="ECO:0000256" key="2">
    <source>
        <dbReference type="ARBA" id="ARBA00022448"/>
    </source>
</evidence>
<dbReference type="EMBL" id="JAMDLW010000002">
    <property type="protein sequence ID" value="MCY9518782.1"/>
    <property type="molecule type" value="Genomic_DNA"/>
</dbReference>
<dbReference type="RefSeq" id="WP_087433724.1">
    <property type="nucleotide sequence ID" value="NZ_JAMDLV010000066.1"/>
</dbReference>
<name>A0ABT4DN44_9BACL</name>
<dbReference type="PROSITE" id="PS51257">
    <property type="entry name" value="PROKAR_LIPOPROTEIN"/>
    <property type="match status" value="1"/>
</dbReference>
<reference evidence="7 8" key="1">
    <citation type="submission" date="2022-05" db="EMBL/GenBank/DDBJ databases">
        <title>Genome Sequencing of Bee-Associated Microbes.</title>
        <authorList>
            <person name="Dunlap C."/>
        </authorList>
    </citation>
    <scope>NUCLEOTIDE SEQUENCE [LARGE SCALE GENOMIC DNA]</scope>
    <source>
        <strain evidence="7 8">NRRL NRS-1438</strain>
    </source>
</reference>
<gene>
    <name evidence="7" type="ORF">M5X09_03695</name>
</gene>
<feature type="signal peptide" evidence="6">
    <location>
        <begin position="1"/>
        <end position="24"/>
    </location>
</feature>
<accession>A0ABT4DN44</accession>